<keyword evidence="3" id="KW-1185">Reference proteome</keyword>
<evidence type="ECO:0000313" key="3">
    <source>
        <dbReference type="Proteomes" id="UP001590950"/>
    </source>
</evidence>
<feature type="region of interest" description="Disordered" evidence="1">
    <location>
        <begin position="1"/>
        <end position="24"/>
    </location>
</feature>
<reference evidence="2 3" key="1">
    <citation type="submission" date="2024-09" db="EMBL/GenBank/DDBJ databases">
        <title>Rethinking Asexuality: The Enigmatic Case of Functional Sexual Genes in Lepraria (Stereocaulaceae).</title>
        <authorList>
            <person name="Doellman M."/>
            <person name="Sun Y."/>
            <person name="Barcenas-Pena A."/>
            <person name="Lumbsch H.T."/>
            <person name="Grewe F."/>
        </authorList>
    </citation>
    <scope>NUCLEOTIDE SEQUENCE [LARGE SCALE GENOMIC DNA]</scope>
    <source>
        <strain evidence="2 3">Mercado 3170</strain>
    </source>
</reference>
<evidence type="ECO:0000313" key="2">
    <source>
        <dbReference type="EMBL" id="KAL2038279.1"/>
    </source>
</evidence>
<protein>
    <submittedName>
        <fullName evidence="2">Uncharacterized protein</fullName>
    </submittedName>
</protein>
<gene>
    <name evidence="2" type="ORF">N7G274_008928</name>
</gene>
<name>A0ABR3ZX87_9LECA</name>
<proteinExistence type="predicted"/>
<comment type="caution">
    <text evidence="2">The sequence shown here is derived from an EMBL/GenBank/DDBJ whole genome shotgun (WGS) entry which is preliminary data.</text>
</comment>
<accession>A0ABR3ZX87</accession>
<organism evidence="2 3">
    <name type="scientific">Stereocaulon virgatum</name>
    <dbReference type="NCBI Taxonomy" id="373712"/>
    <lineage>
        <taxon>Eukaryota</taxon>
        <taxon>Fungi</taxon>
        <taxon>Dikarya</taxon>
        <taxon>Ascomycota</taxon>
        <taxon>Pezizomycotina</taxon>
        <taxon>Lecanoromycetes</taxon>
        <taxon>OSLEUM clade</taxon>
        <taxon>Lecanoromycetidae</taxon>
        <taxon>Lecanorales</taxon>
        <taxon>Lecanorineae</taxon>
        <taxon>Stereocaulaceae</taxon>
        <taxon>Stereocaulon</taxon>
    </lineage>
</organism>
<evidence type="ECO:0000256" key="1">
    <source>
        <dbReference type="SAM" id="MobiDB-lite"/>
    </source>
</evidence>
<dbReference type="EMBL" id="JBEFKJ010000033">
    <property type="protein sequence ID" value="KAL2038279.1"/>
    <property type="molecule type" value="Genomic_DNA"/>
</dbReference>
<sequence length="100" mass="11061">MKKGIHTKKQQLPNVQHLCKETPPTFQAKQKSTIDYKDLRTSKGQGSNLRTLQVVNDCDFSIPATKTWGRKGAANDGCVCPSSMGPWDNVETPDILIDSD</sequence>
<dbReference type="Proteomes" id="UP001590950">
    <property type="component" value="Unassembled WGS sequence"/>
</dbReference>